<dbReference type="Gene3D" id="3.30.420.10">
    <property type="entry name" value="Ribonuclease H-like superfamily/Ribonuclease H"/>
    <property type="match status" value="1"/>
</dbReference>
<keyword evidence="4" id="KW-1185">Reference proteome</keyword>
<accession>A0A0L6UGX3</accession>
<dbReference type="VEuPathDB" id="FungiDB:VP01_6142g1"/>
<dbReference type="OrthoDB" id="2273864at2759"/>
<proteinExistence type="predicted"/>
<dbReference type="InterPro" id="IPR041588">
    <property type="entry name" value="Integrase_H2C2"/>
</dbReference>
<dbReference type="Pfam" id="PF17921">
    <property type="entry name" value="Integrase_H2C2"/>
    <property type="match status" value="1"/>
</dbReference>
<dbReference type="Proteomes" id="UP000037035">
    <property type="component" value="Unassembled WGS sequence"/>
</dbReference>
<dbReference type="GO" id="GO:0003676">
    <property type="term" value="F:nucleic acid binding"/>
    <property type="evidence" value="ECO:0007669"/>
    <property type="project" value="InterPro"/>
</dbReference>
<feature type="transmembrane region" description="Helical" evidence="1">
    <location>
        <begin position="30"/>
        <end position="49"/>
    </location>
</feature>
<dbReference type="EMBL" id="LAVV01011433">
    <property type="protein sequence ID" value="KNZ47791.1"/>
    <property type="molecule type" value="Genomic_DNA"/>
</dbReference>
<keyword evidence="1" id="KW-0812">Transmembrane</keyword>
<keyword evidence="1" id="KW-0472">Membrane</keyword>
<feature type="non-terminal residue" evidence="3">
    <location>
        <position position="1"/>
    </location>
</feature>
<dbReference type="Gene3D" id="1.10.340.70">
    <property type="match status" value="1"/>
</dbReference>
<sequence length="204" mass="23354">SCLNVFEKTVYTPFLFTEQSSKEFDALKKAFTTAPILAIFIAGVISQYYSLNLLHPWFQILYHVETTFTPERGRPLPITTIMFELFFPPNSVQFKKIVVPDNSSLKLSILKSRHDSPLAGHFGKEKTYSLISQDFSWPAMTRDNQKYGLLQPLPIPPLPWHSFSMDFISQLPLSNGYDDILVIVDCFLKMSLFIQTKTTCTSLE</sequence>
<feature type="domain" description="Integrase zinc-binding" evidence="2">
    <location>
        <begin position="102"/>
        <end position="147"/>
    </location>
</feature>
<evidence type="ECO:0000313" key="3">
    <source>
        <dbReference type="EMBL" id="KNZ47791.1"/>
    </source>
</evidence>
<evidence type="ECO:0000259" key="2">
    <source>
        <dbReference type="Pfam" id="PF17921"/>
    </source>
</evidence>
<protein>
    <recommendedName>
        <fullName evidence="2">Integrase zinc-binding domain-containing protein</fullName>
    </recommendedName>
</protein>
<organism evidence="3 4">
    <name type="scientific">Puccinia sorghi</name>
    <dbReference type="NCBI Taxonomy" id="27349"/>
    <lineage>
        <taxon>Eukaryota</taxon>
        <taxon>Fungi</taxon>
        <taxon>Dikarya</taxon>
        <taxon>Basidiomycota</taxon>
        <taxon>Pucciniomycotina</taxon>
        <taxon>Pucciniomycetes</taxon>
        <taxon>Pucciniales</taxon>
        <taxon>Pucciniaceae</taxon>
        <taxon>Puccinia</taxon>
    </lineage>
</organism>
<name>A0A0L6UGX3_9BASI</name>
<reference evidence="3 4" key="1">
    <citation type="submission" date="2015-08" db="EMBL/GenBank/DDBJ databases">
        <title>Next Generation Sequencing and Analysis of the Genome of Puccinia sorghi L Schw, the Causal Agent of Maize Common Rust.</title>
        <authorList>
            <person name="Rochi L."/>
            <person name="Burguener G."/>
            <person name="Darino M."/>
            <person name="Turjanski A."/>
            <person name="Kreff E."/>
            <person name="Dieguez M.J."/>
            <person name="Sacco F."/>
        </authorList>
    </citation>
    <scope>NUCLEOTIDE SEQUENCE [LARGE SCALE GENOMIC DNA]</scope>
    <source>
        <strain evidence="3 4">RO10H11247</strain>
    </source>
</reference>
<evidence type="ECO:0000313" key="4">
    <source>
        <dbReference type="Proteomes" id="UP000037035"/>
    </source>
</evidence>
<dbReference type="InterPro" id="IPR036397">
    <property type="entry name" value="RNaseH_sf"/>
</dbReference>
<dbReference type="InterPro" id="IPR052160">
    <property type="entry name" value="Gypsy_RT_Integrase-like"/>
</dbReference>
<comment type="caution">
    <text evidence="3">The sequence shown here is derived from an EMBL/GenBank/DDBJ whole genome shotgun (WGS) entry which is preliminary data.</text>
</comment>
<gene>
    <name evidence="3" type="ORF">VP01_6142g1</name>
</gene>
<dbReference type="PANTHER" id="PTHR47266">
    <property type="entry name" value="ENDONUCLEASE-RELATED"/>
    <property type="match status" value="1"/>
</dbReference>
<evidence type="ECO:0000256" key="1">
    <source>
        <dbReference type="SAM" id="Phobius"/>
    </source>
</evidence>
<dbReference type="AlphaFoldDB" id="A0A0L6UGX3"/>
<keyword evidence="1" id="KW-1133">Transmembrane helix</keyword>